<accession>D5MJ96</accession>
<evidence type="ECO:0000313" key="2">
    <source>
        <dbReference type="Proteomes" id="UP000006898"/>
    </source>
</evidence>
<dbReference type="AlphaFoldDB" id="D5MJ96"/>
<evidence type="ECO:0000313" key="1">
    <source>
        <dbReference type="EMBL" id="CBE67461.1"/>
    </source>
</evidence>
<gene>
    <name evidence="1" type="ORF">DAMO_0377</name>
</gene>
<dbReference type="Proteomes" id="UP000006898">
    <property type="component" value="Chromosome"/>
</dbReference>
<dbReference type="EMBL" id="FP565575">
    <property type="protein sequence ID" value="CBE67461.1"/>
    <property type="molecule type" value="Genomic_DNA"/>
</dbReference>
<sequence>MDKSIVALLGVVLGFLLQAVASLVRSYTTGRRFENAVRAELAEAKELIDRKMRWILRDETGVTPESRNPSHVVACYGRLLYLGEPEDFSVHLPFWEQNIRAIVEVTPAKPFAALFQEIVLVNKFLSKFRDMKLAFTSGLGDPKGMAVACLEDLISIHDQLIPGQALARTLSVPLVLLGSSAAAKQAPNA</sequence>
<reference evidence="1 2" key="1">
    <citation type="journal article" date="2010" name="Nature">
        <title>Nitrite-driven anaerobic methane oxidation by oxygenic bacteria.</title>
        <authorList>
            <person name="Ettwig K.F."/>
            <person name="Butler M.K."/>
            <person name="Le Paslier D."/>
            <person name="Pelletier E."/>
            <person name="Mangenot S."/>
            <person name="Kuypers M.M.M."/>
            <person name="Schreiber F."/>
            <person name="Dutilh B.E."/>
            <person name="Zedelius J."/>
            <person name="de Beer D."/>
            <person name="Gloerich J."/>
            <person name="Wessels H.J.C.T."/>
            <person name="van Allen T."/>
            <person name="Luesken F."/>
            <person name="Wu M."/>
            <person name="van de Pas-Schoonen K.T."/>
            <person name="Op den Camp H.J.M."/>
            <person name="Janssen-Megens E.M."/>
            <person name="Francoijs K-J."/>
            <person name="Stunnenberg H."/>
            <person name="Weissenbach J."/>
            <person name="Jetten M.S.M."/>
            <person name="Strous M."/>
        </authorList>
    </citation>
    <scope>NUCLEOTIDE SEQUENCE [LARGE SCALE GENOMIC DNA]</scope>
</reference>
<protein>
    <submittedName>
        <fullName evidence="1">Uncharacterized protein</fullName>
    </submittedName>
</protein>
<proteinExistence type="predicted"/>
<dbReference type="KEGG" id="mox:DAMO_0377"/>
<name>D5MJ96_METO1</name>
<organism evidence="1 2">
    <name type="scientific">Methylomirabilis oxygeniifera</name>
    <dbReference type="NCBI Taxonomy" id="671143"/>
    <lineage>
        <taxon>Bacteria</taxon>
        <taxon>Candidatus Methylomirabilota</taxon>
        <taxon>Candidatus Methylomirabilia</taxon>
        <taxon>Candidatus Methylomirabilales</taxon>
        <taxon>Candidatus Methylomirabilaceae</taxon>
        <taxon>Candidatus Methylomirabilis</taxon>
    </lineage>
</organism>
<dbReference type="HOGENOM" id="CLU_1432158_0_0_0"/>